<name>A0A4Y8PT84_9BACL</name>
<dbReference type="GO" id="GO:0008237">
    <property type="term" value="F:metallopeptidase activity"/>
    <property type="evidence" value="ECO:0007669"/>
    <property type="project" value="UniProtKB-KW"/>
</dbReference>
<dbReference type="NCBIfam" id="TIGR01887">
    <property type="entry name" value="dipeptidaselike"/>
    <property type="match status" value="1"/>
</dbReference>
<evidence type="ECO:0000313" key="10">
    <source>
        <dbReference type="Proteomes" id="UP000298246"/>
    </source>
</evidence>
<dbReference type="GO" id="GO:0008777">
    <property type="term" value="F:acetylornithine deacetylase activity"/>
    <property type="evidence" value="ECO:0007669"/>
    <property type="project" value="TreeGrafter"/>
</dbReference>
<dbReference type="OrthoDB" id="9761532at2"/>
<organism evidence="9 10">
    <name type="scientific">Paenibacillus athensensis</name>
    <dbReference type="NCBI Taxonomy" id="1967502"/>
    <lineage>
        <taxon>Bacteria</taxon>
        <taxon>Bacillati</taxon>
        <taxon>Bacillota</taxon>
        <taxon>Bacilli</taxon>
        <taxon>Bacillales</taxon>
        <taxon>Paenibacillaceae</taxon>
        <taxon>Paenibacillus</taxon>
    </lineage>
</organism>
<keyword evidence="10" id="KW-1185">Reference proteome</keyword>
<keyword evidence="5" id="KW-0378">Hydrolase</keyword>
<evidence type="ECO:0000256" key="8">
    <source>
        <dbReference type="ARBA" id="ARBA00023049"/>
    </source>
</evidence>
<dbReference type="InterPro" id="IPR050072">
    <property type="entry name" value="Peptidase_M20A"/>
</dbReference>
<dbReference type="SUPFAM" id="SSF53187">
    <property type="entry name" value="Zn-dependent exopeptidases"/>
    <property type="match status" value="1"/>
</dbReference>
<protein>
    <submittedName>
        <fullName evidence="9">Dipeptidase PepV</fullName>
    </submittedName>
</protein>
<dbReference type="AlphaFoldDB" id="A0A4Y8PT84"/>
<dbReference type="Pfam" id="PF01546">
    <property type="entry name" value="Peptidase_M20"/>
    <property type="match status" value="1"/>
</dbReference>
<keyword evidence="3" id="KW-0645">Protease</keyword>
<dbReference type="GO" id="GO:0016805">
    <property type="term" value="F:dipeptidase activity"/>
    <property type="evidence" value="ECO:0007669"/>
    <property type="project" value="UniProtKB-KW"/>
</dbReference>
<evidence type="ECO:0000256" key="6">
    <source>
        <dbReference type="ARBA" id="ARBA00022833"/>
    </source>
</evidence>
<keyword evidence="4" id="KW-0479">Metal-binding</keyword>
<comment type="cofactor">
    <cofactor evidence="1">
        <name>Zn(2+)</name>
        <dbReference type="ChEBI" id="CHEBI:29105"/>
    </cofactor>
</comment>
<dbReference type="SUPFAM" id="SSF55031">
    <property type="entry name" value="Bacterial exopeptidase dimerisation domain"/>
    <property type="match status" value="1"/>
</dbReference>
<dbReference type="RefSeq" id="WP_134756867.1">
    <property type="nucleotide sequence ID" value="NZ_MYFO02000009.1"/>
</dbReference>
<comment type="similarity">
    <text evidence="2">Belongs to the peptidase M20A family.</text>
</comment>
<dbReference type="EMBL" id="MYFO01000043">
    <property type="protein sequence ID" value="TFE83778.1"/>
    <property type="molecule type" value="Genomic_DNA"/>
</dbReference>
<evidence type="ECO:0000256" key="1">
    <source>
        <dbReference type="ARBA" id="ARBA00001947"/>
    </source>
</evidence>
<dbReference type="GO" id="GO:0006526">
    <property type="term" value="P:L-arginine biosynthetic process"/>
    <property type="evidence" value="ECO:0007669"/>
    <property type="project" value="TreeGrafter"/>
</dbReference>
<dbReference type="Gene3D" id="3.40.630.10">
    <property type="entry name" value="Zn peptidases"/>
    <property type="match status" value="1"/>
</dbReference>
<gene>
    <name evidence="9" type="ORF">B5M42_22130</name>
</gene>
<reference evidence="9 10" key="1">
    <citation type="submission" date="2017-03" db="EMBL/GenBank/DDBJ databases">
        <title>Isolation of Levoglucosan Utilizing Bacteria.</title>
        <authorList>
            <person name="Arya A.S."/>
        </authorList>
    </citation>
    <scope>NUCLEOTIDE SEQUENCE [LARGE SCALE GENOMIC DNA]</scope>
    <source>
        <strain evidence="9 10">MEC069</strain>
    </source>
</reference>
<dbReference type="PANTHER" id="PTHR43808:SF31">
    <property type="entry name" value="N-ACETYL-L-CITRULLINE DEACETYLASE"/>
    <property type="match status" value="1"/>
</dbReference>
<evidence type="ECO:0000256" key="3">
    <source>
        <dbReference type="ARBA" id="ARBA00022670"/>
    </source>
</evidence>
<dbReference type="GO" id="GO:0006508">
    <property type="term" value="P:proteolysis"/>
    <property type="evidence" value="ECO:0007669"/>
    <property type="project" value="UniProtKB-KW"/>
</dbReference>
<keyword evidence="6" id="KW-0862">Zinc</keyword>
<dbReference type="Gene3D" id="3.30.70.360">
    <property type="match status" value="2"/>
</dbReference>
<dbReference type="PANTHER" id="PTHR43808">
    <property type="entry name" value="ACETYLORNITHINE DEACETYLASE"/>
    <property type="match status" value="1"/>
</dbReference>
<accession>A0A4Y8PT84</accession>
<dbReference type="NCBIfam" id="NF005591">
    <property type="entry name" value="PRK07318.1"/>
    <property type="match status" value="1"/>
</dbReference>
<dbReference type="InterPro" id="IPR002933">
    <property type="entry name" value="Peptidase_M20"/>
</dbReference>
<keyword evidence="7" id="KW-0224">Dipeptidase</keyword>
<comment type="caution">
    <text evidence="9">The sequence shown here is derived from an EMBL/GenBank/DDBJ whole genome shotgun (WGS) entry which is preliminary data.</text>
</comment>
<sequence>MVDWEDHAGHYEGNLLEQLLEFLSIPSFKHAAAPQLPDMPFGKGIHDALTFYLAVAETLGFQTTCVDGYYGYIEYGEGELLGIFVHVDVVPAGEGWSHPAFSPEIRDNKLYARGALDNKGPAMTVLFALKMLKDSGLPISRRIRIVVSTDEESGWECMNHYKAREEVPLVGFTPDLLFPLVHAEKGQLNVIFSLRALHTGKHEEYWLLDFEGGSKINVVPDLASATIRHESTLRRNELQRDFQAFCQQNQLQGDVHSESNKLVLKLQGVSAHASEPEKGRNAALFLLVFLRGYSFQHDAEAFITFMNQYFRDDYSGVRLGIACADAISGQSTVNVGVVRFTSSTMPEIKINIRLPVSANIQEIFNTIAARTEDPLWRIDRHKITASHFVDSNHAIVTSLKAIYEARHGQVAQAAFSGGATLARVMKYGVAFGPVFPGRELMAHKADEYIELSDLHEWLVLYSQAIYALSKEL</sequence>
<evidence type="ECO:0000256" key="7">
    <source>
        <dbReference type="ARBA" id="ARBA00022997"/>
    </source>
</evidence>
<evidence type="ECO:0000313" key="9">
    <source>
        <dbReference type="EMBL" id="TFE83778.1"/>
    </source>
</evidence>
<evidence type="ECO:0000256" key="5">
    <source>
        <dbReference type="ARBA" id="ARBA00022801"/>
    </source>
</evidence>
<dbReference type="InterPro" id="IPR010964">
    <property type="entry name" value="M20A_pepV-rel"/>
</dbReference>
<evidence type="ECO:0000256" key="4">
    <source>
        <dbReference type="ARBA" id="ARBA00022723"/>
    </source>
</evidence>
<evidence type="ECO:0000256" key="2">
    <source>
        <dbReference type="ARBA" id="ARBA00006247"/>
    </source>
</evidence>
<dbReference type="Proteomes" id="UP000298246">
    <property type="component" value="Unassembled WGS sequence"/>
</dbReference>
<dbReference type="GO" id="GO:0008270">
    <property type="term" value="F:zinc ion binding"/>
    <property type="evidence" value="ECO:0007669"/>
    <property type="project" value="InterPro"/>
</dbReference>
<dbReference type="InterPro" id="IPR036264">
    <property type="entry name" value="Bact_exopeptidase_dim_dom"/>
</dbReference>
<keyword evidence="8" id="KW-0482">Metalloprotease</keyword>
<proteinExistence type="inferred from homology"/>